<proteinExistence type="predicted"/>
<dbReference type="EMBL" id="KI658513">
    <property type="protein sequence ID" value="ETN82320.1"/>
    <property type="molecule type" value="Genomic_DNA"/>
</dbReference>
<dbReference type="Proteomes" id="UP000053676">
    <property type="component" value="Unassembled WGS sequence"/>
</dbReference>
<evidence type="ECO:0000313" key="4">
    <source>
        <dbReference type="Proteomes" id="UP000053676"/>
    </source>
</evidence>
<evidence type="ECO:0000313" key="3">
    <source>
        <dbReference type="EMBL" id="ETN82320.1"/>
    </source>
</evidence>
<feature type="domain" description="P-type" evidence="2">
    <location>
        <begin position="22"/>
        <end position="58"/>
    </location>
</feature>
<accession>W2TJS3</accession>
<sequence length="89" mass="10161">MLVRDLAIKLRDLLSPLLLTLFSVRETTVRFDCYPEPGATREACEARGCLWGSPHANSLKSEHYSDPSTKRLQKPIKMIRAHSQCDNIY</sequence>
<keyword evidence="1" id="KW-1015">Disulfide bond</keyword>
<dbReference type="Gene3D" id="4.10.110.10">
    <property type="entry name" value="Spasmolytic Protein, domain 1"/>
    <property type="match status" value="1"/>
</dbReference>
<gene>
    <name evidence="3" type="ORF">NECAME_17748</name>
</gene>
<protein>
    <recommendedName>
        <fullName evidence="2">P-type domain-containing protein</fullName>
    </recommendedName>
</protein>
<name>W2TJS3_NECAM</name>
<dbReference type="SUPFAM" id="SSF57492">
    <property type="entry name" value="Trefoil"/>
    <property type="match status" value="1"/>
</dbReference>
<evidence type="ECO:0000259" key="2">
    <source>
        <dbReference type="SMART" id="SM00018"/>
    </source>
</evidence>
<dbReference type="SMART" id="SM00018">
    <property type="entry name" value="PD"/>
    <property type="match status" value="1"/>
</dbReference>
<dbReference type="OrthoDB" id="5839090at2759"/>
<dbReference type="CDD" id="cd00111">
    <property type="entry name" value="Trefoil"/>
    <property type="match status" value="1"/>
</dbReference>
<organism evidence="3 4">
    <name type="scientific">Necator americanus</name>
    <name type="common">Human hookworm</name>
    <dbReference type="NCBI Taxonomy" id="51031"/>
    <lineage>
        <taxon>Eukaryota</taxon>
        <taxon>Metazoa</taxon>
        <taxon>Ecdysozoa</taxon>
        <taxon>Nematoda</taxon>
        <taxon>Chromadorea</taxon>
        <taxon>Rhabditida</taxon>
        <taxon>Rhabditina</taxon>
        <taxon>Rhabditomorpha</taxon>
        <taxon>Strongyloidea</taxon>
        <taxon>Ancylostomatidae</taxon>
        <taxon>Bunostominae</taxon>
        <taxon>Necator</taxon>
    </lineage>
</organism>
<dbReference type="KEGG" id="nai:NECAME_17748"/>
<dbReference type="Pfam" id="PF00088">
    <property type="entry name" value="Trefoil"/>
    <property type="match status" value="1"/>
</dbReference>
<evidence type="ECO:0000256" key="1">
    <source>
        <dbReference type="ARBA" id="ARBA00023157"/>
    </source>
</evidence>
<reference evidence="4" key="1">
    <citation type="journal article" date="2014" name="Nat. Genet.">
        <title>Genome of the human hookworm Necator americanus.</title>
        <authorList>
            <person name="Tang Y.T."/>
            <person name="Gao X."/>
            <person name="Rosa B.A."/>
            <person name="Abubucker S."/>
            <person name="Hallsworth-Pepin K."/>
            <person name="Martin J."/>
            <person name="Tyagi R."/>
            <person name="Heizer E."/>
            <person name="Zhang X."/>
            <person name="Bhonagiri-Palsikar V."/>
            <person name="Minx P."/>
            <person name="Warren W.C."/>
            <person name="Wang Q."/>
            <person name="Zhan B."/>
            <person name="Hotez P.J."/>
            <person name="Sternberg P.W."/>
            <person name="Dougall A."/>
            <person name="Gaze S.T."/>
            <person name="Mulvenna J."/>
            <person name="Sotillo J."/>
            <person name="Ranganathan S."/>
            <person name="Rabelo E.M."/>
            <person name="Wilson R.K."/>
            <person name="Felgner P.L."/>
            <person name="Bethony J."/>
            <person name="Hawdon J.M."/>
            <person name="Gasser R.B."/>
            <person name="Loukas A."/>
            <person name="Mitreva M."/>
        </authorList>
    </citation>
    <scope>NUCLEOTIDE SEQUENCE [LARGE SCALE GENOMIC DNA]</scope>
</reference>
<dbReference type="AlphaFoldDB" id="W2TJS3"/>
<keyword evidence="4" id="KW-1185">Reference proteome</keyword>
<dbReference type="InterPro" id="IPR044913">
    <property type="entry name" value="P_trefoil_dom_sf"/>
</dbReference>
<dbReference type="InterPro" id="IPR000519">
    <property type="entry name" value="P_trefoil_dom"/>
</dbReference>